<dbReference type="Pfam" id="PF03480">
    <property type="entry name" value="DctP"/>
    <property type="match status" value="1"/>
</dbReference>
<evidence type="ECO:0000256" key="2">
    <source>
        <dbReference type="SAM" id="SignalP"/>
    </source>
</evidence>
<keyword evidence="1 2" id="KW-0732">Signal</keyword>
<name>A0A7V8JQ26_9BURK</name>
<feature type="signal peptide" evidence="2">
    <location>
        <begin position="1"/>
        <end position="30"/>
    </location>
</feature>
<dbReference type="PROSITE" id="PS51318">
    <property type="entry name" value="TAT"/>
    <property type="match status" value="1"/>
</dbReference>
<accession>A0A7V8JQ26</accession>
<sequence>MSAPNRRRFVQTLACAAATGPLAVALPARAQATREFRLGLIAPAGHSWNRAALAFAEALKKETDGRLSATVFHSGQLGNESAMMQQLQSGALDMGWIQAAELGSRVASVAAINAPYLVRSTPAVAKLVRTPAALKLLEALPRETGTVGLGWGITGMRVVFATRDINTPTDLKGLKLRINPTPVYRDFYQLLGAAPTPIPTPAVFDAMTNGQVDGLEADIEFSWNQRFDKVAKSLLPMNALFMPFAPLVSGRVWQGLDAKDKDIIRGLVAQSLAAQIDDIVTTEAGLIDKFKQSGIAFKSGEGYDPRPVIEAFDQIWLPKAPQIAELRKLGATLA</sequence>
<protein>
    <submittedName>
        <fullName evidence="3">Solute-binding protein</fullName>
    </submittedName>
</protein>
<organism evidence="3 4">
    <name type="scientific">Paracidovorax wautersii</name>
    <dbReference type="NCBI Taxonomy" id="1177982"/>
    <lineage>
        <taxon>Bacteria</taxon>
        <taxon>Pseudomonadati</taxon>
        <taxon>Pseudomonadota</taxon>
        <taxon>Betaproteobacteria</taxon>
        <taxon>Burkholderiales</taxon>
        <taxon>Comamonadaceae</taxon>
        <taxon>Paracidovorax</taxon>
    </lineage>
</organism>
<evidence type="ECO:0000256" key="1">
    <source>
        <dbReference type="ARBA" id="ARBA00022729"/>
    </source>
</evidence>
<dbReference type="EMBL" id="WNDQ01000026">
    <property type="protein sequence ID" value="KAF1021089.1"/>
    <property type="molecule type" value="Genomic_DNA"/>
</dbReference>
<gene>
    <name evidence="3" type="primary">dctP</name>
    <name evidence="3" type="ORF">GAK30_02113</name>
</gene>
<dbReference type="GO" id="GO:0030246">
    <property type="term" value="F:carbohydrate binding"/>
    <property type="evidence" value="ECO:0007669"/>
    <property type="project" value="TreeGrafter"/>
</dbReference>
<reference evidence="4" key="1">
    <citation type="journal article" date="2020" name="MBio">
        <title>Horizontal gene transfer to a defensive symbiont with a reduced genome amongst a multipartite beetle microbiome.</title>
        <authorList>
            <person name="Waterworth S.C."/>
            <person name="Florez L.V."/>
            <person name="Rees E.R."/>
            <person name="Hertweck C."/>
            <person name="Kaltenpoth M."/>
            <person name="Kwan J.C."/>
        </authorList>
    </citation>
    <scope>NUCLEOTIDE SEQUENCE [LARGE SCALE GENOMIC DNA]</scope>
</reference>
<dbReference type="AlphaFoldDB" id="A0A7V8JQ26"/>
<dbReference type="GO" id="GO:0055085">
    <property type="term" value="P:transmembrane transport"/>
    <property type="evidence" value="ECO:0007669"/>
    <property type="project" value="InterPro"/>
</dbReference>
<dbReference type="PANTHER" id="PTHR33376">
    <property type="match status" value="1"/>
</dbReference>
<dbReference type="InterPro" id="IPR038404">
    <property type="entry name" value="TRAP_DctP_sf"/>
</dbReference>
<dbReference type="Proteomes" id="UP000461670">
    <property type="component" value="Unassembled WGS sequence"/>
</dbReference>
<dbReference type="PANTHER" id="PTHR33376:SF2">
    <property type="entry name" value="DICARBOXYLATE-BINDING PERIPLASMIC PROTEIN"/>
    <property type="match status" value="1"/>
</dbReference>
<dbReference type="InterPro" id="IPR018389">
    <property type="entry name" value="DctP_fam"/>
</dbReference>
<dbReference type="NCBIfam" id="NF037995">
    <property type="entry name" value="TRAP_S1"/>
    <property type="match status" value="1"/>
</dbReference>
<evidence type="ECO:0000313" key="4">
    <source>
        <dbReference type="Proteomes" id="UP000461670"/>
    </source>
</evidence>
<feature type="chain" id="PRO_5030710971" evidence="2">
    <location>
        <begin position="31"/>
        <end position="334"/>
    </location>
</feature>
<comment type="caution">
    <text evidence="3">The sequence shown here is derived from an EMBL/GenBank/DDBJ whole genome shotgun (WGS) entry which is preliminary data.</text>
</comment>
<dbReference type="Gene3D" id="3.40.190.170">
    <property type="entry name" value="Bacterial extracellular solute-binding protein, family 7"/>
    <property type="match status" value="1"/>
</dbReference>
<dbReference type="InterPro" id="IPR006311">
    <property type="entry name" value="TAT_signal"/>
</dbReference>
<dbReference type="CDD" id="cd13603">
    <property type="entry name" value="PBP2_TRAP_Siap_TeaA_like"/>
    <property type="match status" value="1"/>
</dbReference>
<proteinExistence type="predicted"/>
<evidence type="ECO:0000313" key="3">
    <source>
        <dbReference type="EMBL" id="KAF1021089.1"/>
    </source>
</evidence>